<sequence length="494" mass="55389">MRLSLLLPTLGLASQVVANSAVQDYFGQLMPVTKHALLHQTTGPEAGAAAGVVAAVIPDPEHPEFSVYWVRDACLVYDVWLNELTALGDTSLRPLMDDVTHALIQSQQVTSLAGNVFTGGLEEAVFYIDLSYILDDKARIGSPAADGPPFRAAILIKYADWLLTQNNGSWVAENLWPAINLDLQWISLHWNQSSWDLWWPPVWGGSYWTSSLQYRALRAGARLGRRIGRPENVVEYDSKASMVLDYMQTFWNPEKNFMSETTITDVKKGGRSGIGAAPLTVSIFNFDQSLGCDPLTFQPCSDKALASLKFITDEFRQLWPISRKWPKDQPALLGFFLEDQFIGGQPQFFSTFNAAEQLYDALSTWNKIGGLEVTKISLKFFQQFDTHVRVGRYTKGSTRYDRLTKAIRKYADDIILLLAKHTPEDFLLTESIQNTTGLPYGSRGMIRSLAAASSAYDTHNGLVPNSWSNGTLRVQTETEESAPYRYDQYYFGRE</sequence>
<reference evidence="1" key="2">
    <citation type="journal article" date="2022" name="New Phytol.">
        <title>Evolutionary transition to the ectomycorrhizal habit in the genomes of a hyperdiverse lineage of mushroom-forming fungi.</title>
        <authorList>
            <person name="Looney B."/>
            <person name="Miyauchi S."/>
            <person name="Morin E."/>
            <person name="Drula E."/>
            <person name="Courty P.E."/>
            <person name="Kohler A."/>
            <person name="Kuo A."/>
            <person name="LaButti K."/>
            <person name="Pangilinan J."/>
            <person name="Lipzen A."/>
            <person name="Riley R."/>
            <person name="Andreopoulos W."/>
            <person name="He G."/>
            <person name="Johnson J."/>
            <person name="Nolan M."/>
            <person name="Tritt A."/>
            <person name="Barry K.W."/>
            <person name="Grigoriev I.V."/>
            <person name="Nagy L.G."/>
            <person name="Hibbett D."/>
            <person name="Henrissat B."/>
            <person name="Matheny P.B."/>
            <person name="Labbe J."/>
            <person name="Martin F.M."/>
        </authorList>
    </citation>
    <scope>NUCLEOTIDE SEQUENCE</scope>
    <source>
        <strain evidence="1">HHB10654</strain>
    </source>
</reference>
<evidence type="ECO:0000313" key="1">
    <source>
        <dbReference type="EMBL" id="KAI0062578.1"/>
    </source>
</evidence>
<organism evidence="1 2">
    <name type="scientific">Artomyces pyxidatus</name>
    <dbReference type="NCBI Taxonomy" id="48021"/>
    <lineage>
        <taxon>Eukaryota</taxon>
        <taxon>Fungi</taxon>
        <taxon>Dikarya</taxon>
        <taxon>Basidiomycota</taxon>
        <taxon>Agaricomycotina</taxon>
        <taxon>Agaricomycetes</taxon>
        <taxon>Russulales</taxon>
        <taxon>Auriscalpiaceae</taxon>
        <taxon>Artomyces</taxon>
    </lineage>
</organism>
<dbReference type="Proteomes" id="UP000814140">
    <property type="component" value="Unassembled WGS sequence"/>
</dbReference>
<keyword evidence="1" id="KW-0326">Glycosidase</keyword>
<reference evidence="1" key="1">
    <citation type="submission" date="2021-03" db="EMBL/GenBank/DDBJ databases">
        <authorList>
            <consortium name="DOE Joint Genome Institute"/>
            <person name="Ahrendt S."/>
            <person name="Looney B.P."/>
            <person name="Miyauchi S."/>
            <person name="Morin E."/>
            <person name="Drula E."/>
            <person name="Courty P.E."/>
            <person name="Chicoki N."/>
            <person name="Fauchery L."/>
            <person name="Kohler A."/>
            <person name="Kuo A."/>
            <person name="Labutti K."/>
            <person name="Pangilinan J."/>
            <person name="Lipzen A."/>
            <person name="Riley R."/>
            <person name="Andreopoulos W."/>
            <person name="He G."/>
            <person name="Johnson J."/>
            <person name="Barry K.W."/>
            <person name="Grigoriev I.V."/>
            <person name="Nagy L."/>
            <person name="Hibbett D."/>
            <person name="Henrissat B."/>
            <person name="Matheny P.B."/>
            <person name="Labbe J."/>
            <person name="Martin F."/>
        </authorList>
    </citation>
    <scope>NUCLEOTIDE SEQUENCE</scope>
    <source>
        <strain evidence="1">HHB10654</strain>
    </source>
</reference>
<proteinExistence type="predicted"/>
<protein>
    <submittedName>
        <fullName evidence="1">Six-hairpin glycosidase</fullName>
    </submittedName>
</protein>
<accession>A0ACB8T1C1</accession>
<keyword evidence="1" id="KW-0378">Hydrolase</keyword>
<keyword evidence="2" id="KW-1185">Reference proteome</keyword>
<evidence type="ECO:0000313" key="2">
    <source>
        <dbReference type="Proteomes" id="UP000814140"/>
    </source>
</evidence>
<dbReference type="EMBL" id="MU277207">
    <property type="protein sequence ID" value="KAI0062578.1"/>
    <property type="molecule type" value="Genomic_DNA"/>
</dbReference>
<comment type="caution">
    <text evidence="1">The sequence shown here is derived from an EMBL/GenBank/DDBJ whole genome shotgun (WGS) entry which is preliminary data.</text>
</comment>
<gene>
    <name evidence="1" type="ORF">BV25DRAFT_1870323</name>
</gene>
<name>A0ACB8T1C1_9AGAM</name>